<proteinExistence type="predicted"/>
<keyword evidence="1" id="KW-0812">Transmembrane</keyword>
<evidence type="ECO:0000313" key="3">
    <source>
        <dbReference type="Proteomes" id="UP001597425"/>
    </source>
</evidence>
<protein>
    <recommendedName>
        <fullName evidence="4">Alkyl hydroperoxide reductase subunit C/ Thiol specific antioxidant domain-containing protein</fullName>
    </recommendedName>
</protein>
<evidence type="ECO:0000256" key="1">
    <source>
        <dbReference type="SAM" id="Phobius"/>
    </source>
</evidence>
<organism evidence="2 3">
    <name type="scientific">Microbulbifer halophilus</name>
    <dbReference type="NCBI Taxonomy" id="453963"/>
    <lineage>
        <taxon>Bacteria</taxon>
        <taxon>Pseudomonadati</taxon>
        <taxon>Pseudomonadota</taxon>
        <taxon>Gammaproteobacteria</taxon>
        <taxon>Cellvibrionales</taxon>
        <taxon>Microbulbiferaceae</taxon>
        <taxon>Microbulbifer</taxon>
    </lineage>
</organism>
<sequence>MNKFKGFFTLFSFFWLWSCGFWAIFQWFVTGKIAWFGLLINAWALPLWILFRFRNPQRYSGDLRETPAFATVLAGVAVTLLTDTDRGQPVYLAIANLFAVLVYLFHLSSLRQPAMPRSDSVFPALGTAGGENWDAAEFCRRQGAEGVLLVFLRGSFCADSRAQLVQLASIERALHSRRVRPVLLSTEPADNWRRLWRGGSAAEIVQLCPADERNRQFVAAAGAPPWLRLLSRLAGGGGPSAACRPGCWLLDGEAHVVWRYLPENYRLPGSGEFIRGQLVRLEE</sequence>
<accession>A0ABW5E9Y3</accession>
<keyword evidence="3" id="KW-1185">Reference proteome</keyword>
<feature type="transmembrane region" description="Helical" evidence="1">
    <location>
        <begin position="7"/>
        <end position="27"/>
    </location>
</feature>
<evidence type="ECO:0000313" key="2">
    <source>
        <dbReference type="EMBL" id="MFD2310194.1"/>
    </source>
</evidence>
<dbReference type="Proteomes" id="UP001597425">
    <property type="component" value="Unassembled WGS sequence"/>
</dbReference>
<feature type="transmembrane region" description="Helical" evidence="1">
    <location>
        <begin position="33"/>
        <end position="51"/>
    </location>
</feature>
<dbReference type="InterPro" id="IPR036249">
    <property type="entry name" value="Thioredoxin-like_sf"/>
</dbReference>
<gene>
    <name evidence="2" type="ORF">ACFSKX_07155</name>
</gene>
<name>A0ABW5E9Y3_9GAMM</name>
<keyword evidence="1" id="KW-1133">Transmembrane helix</keyword>
<feature type="transmembrane region" description="Helical" evidence="1">
    <location>
        <begin position="88"/>
        <end position="107"/>
    </location>
</feature>
<dbReference type="RefSeq" id="WP_265721468.1">
    <property type="nucleotide sequence ID" value="NZ_JAPIVK010000011.1"/>
</dbReference>
<dbReference type="SUPFAM" id="SSF52833">
    <property type="entry name" value="Thioredoxin-like"/>
    <property type="match status" value="1"/>
</dbReference>
<dbReference type="EMBL" id="JBHUJD010000007">
    <property type="protein sequence ID" value="MFD2310194.1"/>
    <property type="molecule type" value="Genomic_DNA"/>
</dbReference>
<keyword evidence="1" id="KW-0472">Membrane</keyword>
<reference evidence="3" key="1">
    <citation type="journal article" date="2019" name="Int. J. Syst. Evol. Microbiol.">
        <title>The Global Catalogue of Microorganisms (GCM) 10K type strain sequencing project: providing services to taxonomists for standard genome sequencing and annotation.</title>
        <authorList>
            <consortium name="The Broad Institute Genomics Platform"/>
            <consortium name="The Broad Institute Genome Sequencing Center for Infectious Disease"/>
            <person name="Wu L."/>
            <person name="Ma J."/>
        </authorList>
    </citation>
    <scope>NUCLEOTIDE SEQUENCE [LARGE SCALE GENOMIC DNA]</scope>
    <source>
        <strain evidence="3">KCTC 12848</strain>
    </source>
</reference>
<evidence type="ECO:0008006" key="4">
    <source>
        <dbReference type="Google" id="ProtNLM"/>
    </source>
</evidence>
<comment type="caution">
    <text evidence="2">The sequence shown here is derived from an EMBL/GenBank/DDBJ whole genome shotgun (WGS) entry which is preliminary data.</text>
</comment>